<evidence type="ECO:0000256" key="1">
    <source>
        <dbReference type="SAM" id="MobiDB-lite"/>
    </source>
</evidence>
<gene>
    <name evidence="2" type="ORF">HYPSUDRAFT_209848</name>
</gene>
<evidence type="ECO:0000313" key="2">
    <source>
        <dbReference type="EMBL" id="KJA13071.1"/>
    </source>
</evidence>
<protein>
    <submittedName>
        <fullName evidence="2">Uncharacterized protein</fullName>
    </submittedName>
</protein>
<dbReference type="Proteomes" id="UP000054270">
    <property type="component" value="Unassembled WGS sequence"/>
</dbReference>
<organism evidence="2 3">
    <name type="scientific">Hypholoma sublateritium (strain FD-334 SS-4)</name>
    <dbReference type="NCBI Taxonomy" id="945553"/>
    <lineage>
        <taxon>Eukaryota</taxon>
        <taxon>Fungi</taxon>
        <taxon>Dikarya</taxon>
        <taxon>Basidiomycota</taxon>
        <taxon>Agaricomycotina</taxon>
        <taxon>Agaricomycetes</taxon>
        <taxon>Agaricomycetidae</taxon>
        <taxon>Agaricales</taxon>
        <taxon>Agaricineae</taxon>
        <taxon>Strophariaceae</taxon>
        <taxon>Hypholoma</taxon>
    </lineage>
</organism>
<reference evidence="3" key="1">
    <citation type="submission" date="2014-04" db="EMBL/GenBank/DDBJ databases">
        <title>Evolutionary Origins and Diversification of the Mycorrhizal Mutualists.</title>
        <authorList>
            <consortium name="DOE Joint Genome Institute"/>
            <consortium name="Mycorrhizal Genomics Consortium"/>
            <person name="Kohler A."/>
            <person name="Kuo A."/>
            <person name="Nagy L.G."/>
            <person name="Floudas D."/>
            <person name="Copeland A."/>
            <person name="Barry K.W."/>
            <person name="Cichocki N."/>
            <person name="Veneault-Fourrey C."/>
            <person name="LaButti K."/>
            <person name="Lindquist E.A."/>
            <person name="Lipzen A."/>
            <person name="Lundell T."/>
            <person name="Morin E."/>
            <person name="Murat C."/>
            <person name="Riley R."/>
            <person name="Ohm R."/>
            <person name="Sun H."/>
            <person name="Tunlid A."/>
            <person name="Henrissat B."/>
            <person name="Grigoriev I.V."/>
            <person name="Hibbett D.S."/>
            <person name="Martin F."/>
        </authorList>
    </citation>
    <scope>NUCLEOTIDE SEQUENCE [LARGE SCALE GENOMIC DNA]</scope>
    <source>
        <strain evidence="3">FD-334 SS-4</strain>
    </source>
</reference>
<name>A0A0D2N8P6_HYPSF</name>
<feature type="region of interest" description="Disordered" evidence="1">
    <location>
        <begin position="111"/>
        <end position="136"/>
    </location>
</feature>
<keyword evidence="3" id="KW-1185">Reference proteome</keyword>
<dbReference type="AlphaFoldDB" id="A0A0D2N8P6"/>
<proteinExistence type="predicted"/>
<evidence type="ECO:0000313" key="3">
    <source>
        <dbReference type="Proteomes" id="UP000054270"/>
    </source>
</evidence>
<dbReference type="EMBL" id="KN817792">
    <property type="protein sequence ID" value="KJA13071.1"/>
    <property type="molecule type" value="Genomic_DNA"/>
</dbReference>
<accession>A0A0D2N8P6</accession>
<sequence>MAAIWGATWGYAPVLTWGARRGAPALAACRIAGGATSPPSAIADVARAGGRPGHARLRCVPQNLPLPSVADVARAGGGPGQRQWGELRRAACGGGSALTAPAAFVEAVLDDTRGHDGPQGGQRGATLLSAGADVPL</sequence>